<dbReference type="CDD" id="cd00009">
    <property type="entry name" value="AAA"/>
    <property type="match status" value="1"/>
</dbReference>
<dbReference type="PANTHER" id="PTHR10763:SF23">
    <property type="entry name" value="ORIGIN RECOGNITION COMPLEX SUBUNIT 1"/>
    <property type="match status" value="1"/>
</dbReference>
<dbReference type="InterPro" id="IPR027417">
    <property type="entry name" value="P-loop_NTPase"/>
</dbReference>
<dbReference type="PANTHER" id="PTHR10763">
    <property type="entry name" value="CELL DIVISION CONTROL PROTEIN 6-RELATED"/>
    <property type="match status" value="1"/>
</dbReference>
<evidence type="ECO:0000256" key="5">
    <source>
        <dbReference type="ARBA" id="ARBA00023242"/>
    </source>
</evidence>
<dbReference type="InterPro" id="IPR054425">
    <property type="entry name" value="Cdc6_ORC1-like_ATPase_lid"/>
</dbReference>
<comment type="subunit">
    <text evidence="6">ORC is composed of six subunits.</text>
</comment>
<dbReference type="GeneID" id="98127220"/>
<dbReference type="PROSITE" id="PS51038">
    <property type="entry name" value="BAH"/>
    <property type="match status" value="1"/>
</dbReference>
<dbReference type="Pfam" id="PF22606">
    <property type="entry name" value="Cdc6-ORC-like_ATPase_lid"/>
    <property type="match status" value="1"/>
</dbReference>
<dbReference type="SMART" id="SM00382">
    <property type="entry name" value="AAA"/>
    <property type="match status" value="1"/>
</dbReference>
<protein>
    <recommendedName>
        <fullName evidence="6">Origin recognition complex subunit 1</fullName>
    </recommendedName>
</protein>
<reference evidence="9 10" key="1">
    <citation type="journal article" date="2024" name="Commun. Biol.">
        <title>Comparative genomic analysis of thermophilic fungi reveals convergent evolutionary adaptations and gene losses.</title>
        <authorList>
            <person name="Steindorff A.S."/>
            <person name="Aguilar-Pontes M.V."/>
            <person name="Robinson A.J."/>
            <person name="Andreopoulos B."/>
            <person name="LaButti K."/>
            <person name="Kuo A."/>
            <person name="Mondo S."/>
            <person name="Riley R."/>
            <person name="Otillar R."/>
            <person name="Haridas S."/>
            <person name="Lipzen A."/>
            <person name="Grimwood J."/>
            <person name="Schmutz J."/>
            <person name="Clum A."/>
            <person name="Reid I.D."/>
            <person name="Moisan M.C."/>
            <person name="Butler G."/>
            <person name="Nguyen T.T.M."/>
            <person name="Dewar K."/>
            <person name="Conant G."/>
            <person name="Drula E."/>
            <person name="Henrissat B."/>
            <person name="Hansel C."/>
            <person name="Singer S."/>
            <person name="Hutchinson M.I."/>
            <person name="de Vries R.P."/>
            <person name="Natvig D.O."/>
            <person name="Powell A.J."/>
            <person name="Tsang A."/>
            <person name="Grigoriev I.V."/>
        </authorList>
    </citation>
    <scope>NUCLEOTIDE SEQUENCE [LARGE SCALE GENOMIC DNA]</scope>
    <source>
        <strain evidence="9 10">ATCC 22073</strain>
    </source>
</reference>
<dbReference type="Gene3D" id="2.30.30.490">
    <property type="match status" value="1"/>
</dbReference>
<dbReference type="InterPro" id="IPR003593">
    <property type="entry name" value="AAA+_ATPase"/>
</dbReference>
<evidence type="ECO:0000256" key="7">
    <source>
        <dbReference type="SAM" id="MobiDB-lite"/>
    </source>
</evidence>
<name>A0ABR4D8C1_9PEZI</name>
<evidence type="ECO:0000256" key="3">
    <source>
        <dbReference type="ARBA" id="ARBA00022705"/>
    </source>
</evidence>
<evidence type="ECO:0000259" key="8">
    <source>
        <dbReference type="PROSITE" id="PS51038"/>
    </source>
</evidence>
<evidence type="ECO:0000313" key="10">
    <source>
        <dbReference type="Proteomes" id="UP001600064"/>
    </source>
</evidence>
<dbReference type="InterPro" id="IPR001025">
    <property type="entry name" value="BAH_dom"/>
</dbReference>
<evidence type="ECO:0000256" key="4">
    <source>
        <dbReference type="ARBA" id="ARBA00023125"/>
    </source>
</evidence>
<dbReference type="EMBL" id="JAZGUE010000005">
    <property type="protein sequence ID" value="KAL2266570.1"/>
    <property type="molecule type" value="Genomic_DNA"/>
</dbReference>
<sequence>MSGLVGRRTRTPRPLPGVAREDSDDELGTDDHPWEWIYETTNDAADDDESTAETGRQRKRTAAASNEPRIVGARMGRFECRLGDTMLLKAQGSHEAWVGIICDLLVDEDGDKAANFMWFSSANEIRNPKKRTDYLENELYITTTFDVNPLATINGTARIMSESAFNKKYPGGKVPRKAPEFGKVFICRRGCNTRTCTYTDEFAWEDLYQGFGDLESLQEFVRKNTRATRRRRQPRNEPEDGDYKLGADGGGHGDDDAPRTPKKPRTQAATTPGSRRKQQPGGHPETPSSHRRVLIKKHLEFTPLATRVLSPQHVQASPYQLARSQLHVASVPTSLPCREAEFSLVYSHLEAAITDGSGTCIYISGTPGTGKTATVREVVARLDAAVRADELDDFIFVEINGMKITDPHQSYSLLWEALKGQRVSPAQALDLLEREFSHPSPRRVPCVVLMDELDQLVTKNQGVMYNFFNWPGLRHSRLIVLAVANTMDLPERTLSNKISSRLGLTRITFPGYNHEQLMRIVQSRLEGVPGDIVDADAVQFAARKVAAVSGDARRALDICRRAVELAEADAKAAAKARAKATDADADDDDDDDDDDAAATAPNTPSKRSGKPPQPPQSSAKPTPKPKKRSGRVTIDTIRRAIAEATSNPLQQYLRTLPFASRLLLAALLLRTQRTGLAESTFGDVLDEMQRALKVAAVVSDSEGHRALALLDRKAVSAAAGHGGGELGGAAASLFSSSSSSASASWVRAKNSTQHVRPAGLSAAAVDLAGSGIVNLEGHKAERPSKMRLAVGDEEVRMAFRDDPEIKALGVVL</sequence>
<dbReference type="Gene3D" id="1.10.8.60">
    <property type="match status" value="1"/>
</dbReference>
<dbReference type="Pfam" id="PF00004">
    <property type="entry name" value="AAA"/>
    <property type="match status" value="1"/>
</dbReference>
<evidence type="ECO:0000256" key="1">
    <source>
        <dbReference type="ARBA" id="ARBA00004123"/>
    </source>
</evidence>
<organism evidence="9 10">
    <name type="scientific">Remersonia thermophila</name>
    <dbReference type="NCBI Taxonomy" id="72144"/>
    <lineage>
        <taxon>Eukaryota</taxon>
        <taxon>Fungi</taxon>
        <taxon>Dikarya</taxon>
        <taxon>Ascomycota</taxon>
        <taxon>Pezizomycotina</taxon>
        <taxon>Sordariomycetes</taxon>
        <taxon>Sordariomycetidae</taxon>
        <taxon>Sordariales</taxon>
        <taxon>Sordariales incertae sedis</taxon>
        <taxon>Remersonia</taxon>
    </lineage>
</organism>
<comment type="caution">
    <text evidence="9">The sequence shown here is derived from an EMBL/GenBank/DDBJ whole genome shotgun (WGS) entry which is preliminary data.</text>
</comment>
<dbReference type="SUPFAM" id="SSF52540">
    <property type="entry name" value="P-loop containing nucleoside triphosphate hydrolases"/>
    <property type="match status" value="1"/>
</dbReference>
<keyword evidence="5 6" id="KW-0539">Nucleus</keyword>
<comment type="function">
    <text evidence="6">Component of the origin recognition complex (ORC) that binds origins of replication. DNA-binding is ATP-dependent, however specific DNA sequences that define origins of replication have not been identified so far. ORC is required to assemble the pre-replication complex necessary to initiate DNA replication.</text>
</comment>
<evidence type="ECO:0000313" key="9">
    <source>
        <dbReference type="EMBL" id="KAL2266570.1"/>
    </source>
</evidence>
<accession>A0ABR4D8C1</accession>
<gene>
    <name evidence="9" type="ORF">VTJ83DRAFT_5922</name>
</gene>
<comment type="similarity">
    <text evidence="2 6">Belongs to the ORC1 family.</text>
</comment>
<feature type="region of interest" description="Disordered" evidence="7">
    <location>
        <begin position="1"/>
        <end position="67"/>
    </location>
</feature>
<keyword evidence="6" id="KW-0067">ATP-binding</keyword>
<feature type="domain" description="BAH" evidence="8">
    <location>
        <begin position="78"/>
        <end position="202"/>
    </location>
</feature>
<dbReference type="Gene3D" id="3.40.50.300">
    <property type="entry name" value="P-loop containing nucleotide triphosphate hydrolases"/>
    <property type="match status" value="1"/>
</dbReference>
<feature type="compositionally biased region" description="Acidic residues" evidence="7">
    <location>
        <begin position="583"/>
        <end position="596"/>
    </location>
</feature>
<evidence type="ECO:0000256" key="2">
    <source>
        <dbReference type="ARBA" id="ARBA00008398"/>
    </source>
</evidence>
<comment type="subcellular location">
    <subcellularLocation>
        <location evidence="1 6">Nucleus</location>
    </subcellularLocation>
</comment>
<keyword evidence="10" id="KW-1185">Reference proteome</keyword>
<dbReference type="InterPro" id="IPR043151">
    <property type="entry name" value="BAH_sf"/>
</dbReference>
<evidence type="ECO:0000256" key="6">
    <source>
        <dbReference type="RuleBase" id="RU365058"/>
    </source>
</evidence>
<feature type="region of interest" description="Disordered" evidence="7">
    <location>
        <begin position="578"/>
        <end position="632"/>
    </location>
</feature>
<dbReference type="InterPro" id="IPR050311">
    <property type="entry name" value="ORC1/CDC6"/>
</dbReference>
<keyword evidence="4 6" id="KW-0238">DNA-binding</keyword>
<dbReference type="InterPro" id="IPR003959">
    <property type="entry name" value="ATPase_AAA_core"/>
</dbReference>
<feature type="compositionally biased region" description="Low complexity" evidence="7">
    <location>
        <begin position="597"/>
        <end position="606"/>
    </location>
</feature>
<keyword evidence="3 6" id="KW-0235">DNA replication</keyword>
<proteinExistence type="inferred from homology"/>
<keyword evidence="6" id="KW-0547">Nucleotide-binding</keyword>
<dbReference type="RefSeq" id="XP_070865297.1">
    <property type="nucleotide sequence ID" value="XM_071012576.1"/>
</dbReference>
<dbReference type="SUPFAM" id="SSF82061">
    <property type="entry name" value="BAH domain"/>
    <property type="match status" value="1"/>
</dbReference>
<dbReference type="Proteomes" id="UP001600064">
    <property type="component" value="Unassembled WGS sequence"/>
</dbReference>
<feature type="compositionally biased region" description="Basic and acidic residues" evidence="7">
    <location>
        <begin position="234"/>
        <end position="259"/>
    </location>
</feature>
<feature type="region of interest" description="Disordered" evidence="7">
    <location>
        <begin position="225"/>
        <end position="291"/>
    </location>
</feature>
<dbReference type="Pfam" id="PF01426">
    <property type="entry name" value="BAH"/>
    <property type="match status" value="1"/>
</dbReference>